<evidence type="ECO:0000313" key="1">
    <source>
        <dbReference type="EMBL" id="KAI4455581.1"/>
    </source>
</evidence>
<accession>A0ACB9SQ83</accession>
<dbReference type="EMBL" id="CM043023">
    <property type="protein sequence ID" value="KAI4455581.1"/>
    <property type="molecule type" value="Genomic_DNA"/>
</dbReference>
<protein>
    <submittedName>
        <fullName evidence="1">Uncharacterized protein</fullName>
    </submittedName>
</protein>
<organism evidence="1 2">
    <name type="scientific">Holotrichia oblita</name>
    <name type="common">Chafer beetle</name>
    <dbReference type="NCBI Taxonomy" id="644536"/>
    <lineage>
        <taxon>Eukaryota</taxon>
        <taxon>Metazoa</taxon>
        <taxon>Ecdysozoa</taxon>
        <taxon>Arthropoda</taxon>
        <taxon>Hexapoda</taxon>
        <taxon>Insecta</taxon>
        <taxon>Pterygota</taxon>
        <taxon>Neoptera</taxon>
        <taxon>Endopterygota</taxon>
        <taxon>Coleoptera</taxon>
        <taxon>Polyphaga</taxon>
        <taxon>Scarabaeiformia</taxon>
        <taxon>Scarabaeidae</taxon>
        <taxon>Melolonthinae</taxon>
        <taxon>Holotrichia</taxon>
    </lineage>
</organism>
<gene>
    <name evidence="1" type="ORF">MML48_9g00001472</name>
</gene>
<dbReference type="Proteomes" id="UP001056778">
    <property type="component" value="Chromosome 9"/>
</dbReference>
<comment type="caution">
    <text evidence="1">The sequence shown here is derived from an EMBL/GenBank/DDBJ whole genome shotgun (WGS) entry which is preliminary data.</text>
</comment>
<reference evidence="1" key="1">
    <citation type="submission" date="2022-04" db="EMBL/GenBank/DDBJ databases">
        <title>Chromosome-scale genome assembly of Holotrichia oblita Faldermann.</title>
        <authorList>
            <person name="Rongchong L."/>
        </authorList>
    </citation>
    <scope>NUCLEOTIDE SEQUENCE</scope>
    <source>
        <strain evidence="1">81SQS9</strain>
    </source>
</reference>
<sequence>MAPAIIKWLAQDERRVIKQGFQRMGNLPNVVGAIDGTFVNIKAPKNHPEVYITRKCNYSMTLQAICDHVLHFTDILVGYPGSVNDARIFRNSPIYEEIRDQQPTYFNGEEYIIGDKAYPLVMYYSNILMYKHHFWTTDNATRLIELYENYPCLYDAKSKNYHNRNLKVKALTEICDSLKELFPDKPFTEALIKSKIHTLRSQFMSELNKIKKTEASGASPDDIYQPTLWCYQNLQFLEDACEVVTEGVSNYEPEQVSMQDSDADGIIVIDATVDELSTPFSLADYGSPSTSTSRSASAASINREPPEKQVQHQSNVNKLPTPSKKSKKRKLEDEEYAGILKDCSIAISSLNRSTSPPVVEPKEDENSLFGKYITSEMNKIKNDDILDEFKKNVMQELYAAKKLFRQQLN</sequence>
<keyword evidence="2" id="KW-1185">Reference proteome</keyword>
<evidence type="ECO:0000313" key="2">
    <source>
        <dbReference type="Proteomes" id="UP001056778"/>
    </source>
</evidence>
<name>A0ACB9SQ83_HOLOL</name>
<proteinExistence type="predicted"/>